<dbReference type="PANTHER" id="PTHR43072:SF23">
    <property type="entry name" value="UPF0039 PROTEIN C11D3.02C"/>
    <property type="match status" value="1"/>
</dbReference>
<comment type="caution">
    <text evidence="4">The sequence shown here is derived from an EMBL/GenBank/DDBJ whole genome shotgun (WGS) entry which is preliminary data.</text>
</comment>
<dbReference type="InterPro" id="IPR016181">
    <property type="entry name" value="Acyl_CoA_acyltransferase"/>
</dbReference>
<keyword evidence="1" id="KW-0808">Transferase</keyword>
<dbReference type="RefSeq" id="WP_308981747.1">
    <property type="nucleotide sequence ID" value="NZ_JAVIDL010000025.1"/>
</dbReference>
<reference evidence="4" key="1">
    <citation type="submission" date="2023-08" db="EMBL/GenBank/DDBJ databases">
        <title>Emergence of clinically-relevant ST2 carbapenem-resistant Acinetobacter baumannii strains in hospital sewages in Zhejiang, East of China.</title>
        <authorList>
            <person name="Kaichao C."/>
            <person name="Zhang R."/>
        </authorList>
    </citation>
    <scope>NUCLEOTIDE SEQUENCE</scope>
    <source>
        <strain evidence="4">M-RB-37</strain>
    </source>
</reference>
<evidence type="ECO:0000313" key="5">
    <source>
        <dbReference type="Proteomes" id="UP001243844"/>
    </source>
</evidence>
<dbReference type="Pfam" id="PF00583">
    <property type="entry name" value="Acetyltransf_1"/>
    <property type="match status" value="1"/>
</dbReference>
<dbReference type="CDD" id="cd04301">
    <property type="entry name" value="NAT_SF"/>
    <property type="match status" value="1"/>
</dbReference>
<gene>
    <name evidence="4" type="ORF">RFH47_12355</name>
</gene>
<dbReference type="GO" id="GO:0016747">
    <property type="term" value="F:acyltransferase activity, transferring groups other than amino-acyl groups"/>
    <property type="evidence" value="ECO:0007669"/>
    <property type="project" value="InterPro"/>
</dbReference>
<name>A0AAW8JBC0_9GAMM</name>
<evidence type="ECO:0000259" key="3">
    <source>
        <dbReference type="PROSITE" id="PS51186"/>
    </source>
</evidence>
<dbReference type="PANTHER" id="PTHR43072">
    <property type="entry name" value="N-ACETYLTRANSFERASE"/>
    <property type="match status" value="1"/>
</dbReference>
<accession>A0AAW8JBC0</accession>
<keyword evidence="2" id="KW-0012">Acyltransferase</keyword>
<organism evidence="4 5">
    <name type="scientific">Acinetobacter rudis</name>
    <dbReference type="NCBI Taxonomy" id="632955"/>
    <lineage>
        <taxon>Bacteria</taxon>
        <taxon>Pseudomonadati</taxon>
        <taxon>Pseudomonadota</taxon>
        <taxon>Gammaproteobacteria</taxon>
        <taxon>Moraxellales</taxon>
        <taxon>Moraxellaceae</taxon>
        <taxon>Acinetobacter</taxon>
    </lineage>
</organism>
<dbReference type="AlphaFoldDB" id="A0AAW8JBC0"/>
<dbReference type="Gene3D" id="3.40.630.30">
    <property type="match status" value="1"/>
</dbReference>
<feature type="domain" description="N-acetyltransferase" evidence="3">
    <location>
        <begin position="3"/>
        <end position="167"/>
    </location>
</feature>
<dbReference type="EMBL" id="JAVIDL010000025">
    <property type="protein sequence ID" value="MDQ8936509.1"/>
    <property type="molecule type" value="Genomic_DNA"/>
</dbReference>
<protein>
    <submittedName>
        <fullName evidence="4">N-acetyltransferase family protein</fullName>
    </submittedName>
</protein>
<dbReference type="SUPFAM" id="SSF55729">
    <property type="entry name" value="Acyl-CoA N-acyltransferases (Nat)"/>
    <property type="match status" value="1"/>
</dbReference>
<dbReference type="PROSITE" id="PS51186">
    <property type="entry name" value="GNAT"/>
    <property type="match status" value="1"/>
</dbReference>
<sequence>MQFKLRPAIADDLEQIMAIFNQEILHGTANWRDEPRSLEQMQQWFARLQQQQFPLIVAQLVGSDQIAGYADYDTFREISGYKHTVEHSVFVDPSYARQGLGKKLMQALIDTAKAQQLHIMVAAIDAENHASIRLHEALGFVQTGLMPQVGQKFGQWRDLALLQLNLDQKI</sequence>
<proteinExistence type="predicted"/>
<evidence type="ECO:0000256" key="2">
    <source>
        <dbReference type="ARBA" id="ARBA00023315"/>
    </source>
</evidence>
<evidence type="ECO:0000313" key="4">
    <source>
        <dbReference type="EMBL" id="MDQ8936509.1"/>
    </source>
</evidence>
<evidence type="ECO:0000256" key="1">
    <source>
        <dbReference type="ARBA" id="ARBA00022679"/>
    </source>
</evidence>
<dbReference type="Proteomes" id="UP001243844">
    <property type="component" value="Unassembled WGS sequence"/>
</dbReference>
<dbReference type="InterPro" id="IPR000182">
    <property type="entry name" value="GNAT_dom"/>
</dbReference>